<feature type="compositionally biased region" description="Basic and acidic residues" evidence="1">
    <location>
        <begin position="136"/>
        <end position="174"/>
    </location>
</feature>
<feature type="region of interest" description="Disordered" evidence="1">
    <location>
        <begin position="60"/>
        <end position="248"/>
    </location>
</feature>
<feature type="compositionally biased region" description="Basic and acidic residues" evidence="1">
    <location>
        <begin position="224"/>
        <end position="238"/>
    </location>
</feature>
<dbReference type="EMBL" id="OU900102">
    <property type="protein sequence ID" value="CAG9865493.1"/>
    <property type="molecule type" value="Genomic_DNA"/>
</dbReference>
<evidence type="ECO:0000256" key="1">
    <source>
        <dbReference type="SAM" id="MobiDB-lite"/>
    </source>
</evidence>
<dbReference type="InterPro" id="IPR031959">
    <property type="entry name" value="DUF4779"/>
</dbReference>
<organism evidence="3 4">
    <name type="scientific">Phyllotreta striolata</name>
    <name type="common">Striped flea beetle</name>
    <name type="synonym">Crioceris striolata</name>
    <dbReference type="NCBI Taxonomy" id="444603"/>
    <lineage>
        <taxon>Eukaryota</taxon>
        <taxon>Metazoa</taxon>
        <taxon>Ecdysozoa</taxon>
        <taxon>Arthropoda</taxon>
        <taxon>Hexapoda</taxon>
        <taxon>Insecta</taxon>
        <taxon>Pterygota</taxon>
        <taxon>Neoptera</taxon>
        <taxon>Endopterygota</taxon>
        <taxon>Coleoptera</taxon>
        <taxon>Polyphaga</taxon>
        <taxon>Cucujiformia</taxon>
        <taxon>Chrysomeloidea</taxon>
        <taxon>Chrysomelidae</taxon>
        <taxon>Galerucinae</taxon>
        <taxon>Alticini</taxon>
        <taxon>Phyllotreta</taxon>
    </lineage>
</organism>
<protein>
    <submittedName>
        <fullName evidence="3">Uncharacterized protein</fullName>
    </submittedName>
</protein>
<evidence type="ECO:0000313" key="4">
    <source>
        <dbReference type="Proteomes" id="UP001153712"/>
    </source>
</evidence>
<proteinExistence type="predicted"/>
<feature type="signal peptide" evidence="2">
    <location>
        <begin position="1"/>
        <end position="19"/>
    </location>
</feature>
<evidence type="ECO:0000313" key="3">
    <source>
        <dbReference type="EMBL" id="CAG9865493.1"/>
    </source>
</evidence>
<keyword evidence="2" id="KW-0732">Signal</keyword>
<feature type="chain" id="PRO_5040309589" evidence="2">
    <location>
        <begin position="20"/>
        <end position="248"/>
    </location>
</feature>
<dbReference type="OrthoDB" id="6781357at2759"/>
<feature type="compositionally biased region" description="Basic residues" evidence="1">
    <location>
        <begin position="105"/>
        <end position="130"/>
    </location>
</feature>
<dbReference type="Pfam" id="PF16009">
    <property type="entry name" value="DUF4779"/>
    <property type="match status" value="1"/>
</dbReference>
<evidence type="ECO:0000256" key="2">
    <source>
        <dbReference type="SAM" id="SignalP"/>
    </source>
</evidence>
<sequence>MSGLIVAILVSVFLDSSLALPHRYISEFSLNNRDLFGVSPPPPADLIVSQALVEEITEETTTKHEAEDVALTESPTEQQEVIEDKPVAEAKDGKEEDRLDEVKKQYKGKKGHKSAKFGEKKGHKKGHKTKGYNNRFHKDEYHKQHKLYGDKYRDRSRSRYQDQQDKSAKKENGYKRSKQKTRGEDVSRFASKGFDDVDKFDKRDEDFDKKSSQLSKNVHRARRIKFEQKELPPNHKDASSLYPNHRPY</sequence>
<feature type="compositionally biased region" description="Basic and acidic residues" evidence="1">
    <location>
        <begin position="82"/>
        <end position="104"/>
    </location>
</feature>
<keyword evidence="4" id="KW-1185">Reference proteome</keyword>
<feature type="compositionally biased region" description="Basic and acidic residues" evidence="1">
    <location>
        <begin position="181"/>
        <end position="211"/>
    </location>
</feature>
<dbReference type="Proteomes" id="UP001153712">
    <property type="component" value="Chromosome 9"/>
</dbReference>
<gene>
    <name evidence="3" type="ORF">PHYEVI_LOCUS11725</name>
</gene>
<name>A0A9N9TYR4_PHYSR</name>
<accession>A0A9N9TYR4</accession>
<dbReference type="AlphaFoldDB" id="A0A9N9TYR4"/>
<reference evidence="3" key="1">
    <citation type="submission" date="2022-01" db="EMBL/GenBank/DDBJ databases">
        <authorList>
            <person name="King R."/>
        </authorList>
    </citation>
    <scope>NUCLEOTIDE SEQUENCE</scope>
</reference>